<keyword evidence="4" id="KW-1185">Reference proteome</keyword>
<evidence type="ECO:0000313" key="3">
    <source>
        <dbReference type="EnsemblFungi" id="PTTG_09786-t43_1-p1"/>
    </source>
</evidence>
<dbReference type="VEuPathDB" id="FungiDB:PTTG_09786"/>
<evidence type="ECO:0000256" key="1">
    <source>
        <dbReference type="SAM" id="MobiDB-lite"/>
    </source>
</evidence>
<feature type="compositionally biased region" description="Basic residues" evidence="1">
    <location>
        <begin position="206"/>
        <end position="216"/>
    </location>
</feature>
<dbReference type="AlphaFoldDB" id="A0A180G4D7"/>
<proteinExistence type="predicted"/>
<organism evidence="2">
    <name type="scientific">Puccinia triticina (isolate 1-1 / race 1 (BBBD))</name>
    <name type="common">Brown leaf rust fungus</name>
    <dbReference type="NCBI Taxonomy" id="630390"/>
    <lineage>
        <taxon>Eukaryota</taxon>
        <taxon>Fungi</taxon>
        <taxon>Dikarya</taxon>
        <taxon>Basidiomycota</taxon>
        <taxon>Pucciniomycotina</taxon>
        <taxon>Pucciniomycetes</taxon>
        <taxon>Pucciniales</taxon>
        <taxon>Pucciniaceae</taxon>
        <taxon>Puccinia</taxon>
    </lineage>
</organism>
<evidence type="ECO:0000313" key="2">
    <source>
        <dbReference type="EMBL" id="OAV87458.1"/>
    </source>
</evidence>
<dbReference type="EnsemblFungi" id="PTTG_09786-t43_1">
    <property type="protein sequence ID" value="PTTG_09786-t43_1-p1"/>
    <property type="gene ID" value="PTTG_09786"/>
</dbReference>
<dbReference type="EMBL" id="ADAS02000396">
    <property type="protein sequence ID" value="OAV87458.1"/>
    <property type="molecule type" value="Genomic_DNA"/>
</dbReference>
<reference evidence="3" key="4">
    <citation type="submission" date="2025-05" db="UniProtKB">
        <authorList>
            <consortium name="EnsemblFungi"/>
        </authorList>
    </citation>
    <scope>IDENTIFICATION</scope>
    <source>
        <strain evidence="3">isolate 1-1 / race 1 (BBBD)</strain>
    </source>
</reference>
<reference evidence="2" key="2">
    <citation type="submission" date="2016-05" db="EMBL/GenBank/DDBJ databases">
        <title>Comparative analysis highlights variable genome content of wheat rusts and divergence of the mating loci.</title>
        <authorList>
            <person name="Cuomo C.A."/>
            <person name="Bakkeren G."/>
            <person name="Szabo L."/>
            <person name="Khalil H."/>
            <person name="Joly D."/>
            <person name="Goldberg J."/>
            <person name="Young S."/>
            <person name="Zeng Q."/>
            <person name="Fellers J."/>
        </authorList>
    </citation>
    <scope>NUCLEOTIDE SEQUENCE [LARGE SCALE GENOMIC DNA]</scope>
    <source>
        <strain evidence="2">1-1 BBBD Race 1</strain>
    </source>
</reference>
<reference evidence="3 4" key="3">
    <citation type="journal article" date="2017" name="G3 (Bethesda)">
        <title>Comparative analysis highlights variable genome content of wheat rusts and divergence of the mating loci.</title>
        <authorList>
            <person name="Cuomo C.A."/>
            <person name="Bakkeren G."/>
            <person name="Khalil H.B."/>
            <person name="Panwar V."/>
            <person name="Joly D."/>
            <person name="Linning R."/>
            <person name="Sakthikumar S."/>
            <person name="Song X."/>
            <person name="Adiconis X."/>
            <person name="Fan L."/>
            <person name="Goldberg J.M."/>
            <person name="Levin J.Z."/>
            <person name="Young S."/>
            <person name="Zeng Q."/>
            <person name="Anikster Y."/>
            <person name="Bruce M."/>
            <person name="Wang M."/>
            <person name="Yin C."/>
            <person name="McCallum B."/>
            <person name="Szabo L.J."/>
            <person name="Hulbert S."/>
            <person name="Chen X."/>
            <person name="Fellers J.P."/>
        </authorList>
    </citation>
    <scope>NUCLEOTIDE SEQUENCE</scope>
    <source>
        <strain evidence="4">Isolate 1-1 / race 1 (BBBD)</strain>
        <strain evidence="3">isolate 1-1 / race 1 (BBBD)</strain>
    </source>
</reference>
<dbReference type="Proteomes" id="UP000005240">
    <property type="component" value="Unassembled WGS sequence"/>
</dbReference>
<feature type="region of interest" description="Disordered" evidence="1">
    <location>
        <begin position="163"/>
        <end position="229"/>
    </location>
</feature>
<feature type="compositionally biased region" description="Acidic residues" evidence="1">
    <location>
        <begin position="179"/>
        <end position="201"/>
    </location>
</feature>
<protein>
    <submittedName>
        <fullName evidence="2 3">Uncharacterized protein</fullName>
    </submittedName>
</protein>
<gene>
    <name evidence="2" type="ORF">PTTG_09786</name>
</gene>
<evidence type="ECO:0000313" key="4">
    <source>
        <dbReference type="Proteomes" id="UP000005240"/>
    </source>
</evidence>
<accession>A0A180G4D7</accession>
<name>A0A180G4D7_PUCT1</name>
<reference evidence="2" key="1">
    <citation type="submission" date="2009-11" db="EMBL/GenBank/DDBJ databases">
        <authorList>
            <consortium name="The Broad Institute Genome Sequencing Platform"/>
            <person name="Ward D."/>
            <person name="Feldgarden M."/>
            <person name="Earl A."/>
            <person name="Young S.K."/>
            <person name="Zeng Q."/>
            <person name="Koehrsen M."/>
            <person name="Alvarado L."/>
            <person name="Berlin A."/>
            <person name="Bochicchio J."/>
            <person name="Borenstein D."/>
            <person name="Chapman S.B."/>
            <person name="Chen Z."/>
            <person name="Engels R."/>
            <person name="Freedman E."/>
            <person name="Gellesch M."/>
            <person name="Goldberg J."/>
            <person name="Griggs A."/>
            <person name="Gujja S."/>
            <person name="Heilman E."/>
            <person name="Heiman D."/>
            <person name="Hepburn T."/>
            <person name="Howarth C."/>
            <person name="Jen D."/>
            <person name="Larson L."/>
            <person name="Lewis B."/>
            <person name="Mehta T."/>
            <person name="Park D."/>
            <person name="Pearson M."/>
            <person name="Roberts A."/>
            <person name="Saif S."/>
            <person name="Shea T."/>
            <person name="Shenoy N."/>
            <person name="Sisk P."/>
            <person name="Stolte C."/>
            <person name="Sykes S."/>
            <person name="Thomson T."/>
            <person name="Walk T."/>
            <person name="White J."/>
            <person name="Yandava C."/>
            <person name="Izard J."/>
            <person name="Baranova O.V."/>
            <person name="Blanton J.M."/>
            <person name="Tanner A.C."/>
            <person name="Dewhirst F.E."/>
            <person name="Haas B."/>
            <person name="Nusbaum C."/>
            <person name="Birren B."/>
        </authorList>
    </citation>
    <scope>NUCLEOTIDE SEQUENCE [LARGE SCALE GENOMIC DNA]</scope>
    <source>
        <strain evidence="2">1-1 BBBD Race 1</strain>
    </source>
</reference>
<sequence length="229" mass="25626">MANTAITNALQEGVLYSLTGARMIALNDGSTPTITYTQDLIMRIGKALDLALDFTNRTGVVGLGVIVEKAEIPSPHAGEDNQLEVIVSHNDWDPVARMHRPFLAKYIVPASKNLVKTHVLYVLGREMEIVGHLVDWDITAKMPIILQRLVPHLRPHLAETENWNSLNSTPTRKGKEREVEIEDEISWAEEPEDDKDNDDAEVASSQKRKSPGRPRRQILSGASKRLKRL</sequence>
<dbReference type="OrthoDB" id="2505029at2759"/>